<dbReference type="AlphaFoldDB" id="A0A9P4HEE9"/>
<dbReference type="Proteomes" id="UP000799777">
    <property type="component" value="Unassembled WGS sequence"/>
</dbReference>
<proteinExistence type="predicted"/>
<accession>A0A9P4HEE9</accession>
<organism evidence="2 3">
    <name type="scientific">Setomelanomma holmii</name>
    <dbReference type="NCBI Taxonomy" id="210430"/>
    <lineage>
        <taxon>Eukaryota</taxon>
        <taxon>Fungi</taxon>
        <taxon>Dikarya</taxon>
        <taxon>Ascomycota</taxon>
        <taxon>Pezizomycotina</taxon>
        <taxon>Dothideomycetes</taxon>
        <taxon>Pleosporomycetidae</taxon>
        <taxon>Pleosporales</taxon>
        <taxon>Pleosporineae</taxon>
        <taxon>Phaeosphaeriaceae</taxon>
        <taxon>Setomelanomma</taxon>
    </lineage>
</organism>
<name>A0A9P4HEE9_9PLEO</name>
<dbReference type="Pfam" id="PF00135">
    <property type="entry name" value="COesterase"/>
    <property type="match status" value="1"/>
</dbReference>
<evidence type="ECO:0000313" key="3">
    <source>
        <dbReference type="Proteomes" id="UP000799777"/>
    </source>
</evidence>
<dbReference type="EMBL" id="ML978172">
    <property type="protein sequence ID" value="KAF2032532.1"/>
    <property type="molecule type" value="Genomic_DNA"/>
</dbReference>
<dbReference type="OrthoDB" id="6846267at2759"/>
<dbReference type="PANTHER" id="PTHR43142">
    <property type="entry name" value="CARBOXYLIC ESTER HYDROLASE"/>
    <property type="match status" value="1"/>
</dbReference>
<reference evidence="2" key="1">
    <citation type="journal article" date="2020" name="Stud. Mycol.">
        <title>101 Dothideomycetes genomes: a test case for predicting lifestyles and emergence of pathogens.</title>
        <authorList>
            <person name="Haridas S."/>
            <person name="Albert R."/>
            <person name="Binder M."/>
            <person name="Bloem J."/>
            <person name="Labutti K."/>
            <person name="Salamov A."/>
            <person name="Andreopoulos B."/>
            <person name="Baker S."/>
            <person name="Barry K."/>
            <person name="Bills G."/>
            <person name="Bluhm B."/>
            <person name="Cannon C."/>
            <person name="Castanera R."/>
            <person name="Culley D."/>
            <person name="Daum C."/>
            <person name="Ezra D."/>
            <person name="Gonzalez J."/>
            <person name="Henrissat B."/>
            <person name="Kuo A."/>
            <person name="Liang C."/>
            <person name="Lipzen A."/>
            <person name="Lutzoni F."/>
            <person name="Magnuson J."/>
            <person name="Mondo S."/>
            <person name="Nolan M."/>
            <person name="Ohm R."/>
            <person name="Pangilinan J."/>
            <person name="Park H.-J."/>
            <person name="Ramirez L."/>
            <person name="Alfaro M."/>
            <person name="Sun H."/>
            <person name="Tritt A."/>
            <person name="Yoshinaga Y."/>
            <person name="Zwiers L.-H."/>
            <person name="Turgeon B."/>
            <person name="Goodwin S."/>
            <person name="Spatafora J."/>
            <person name="Crous P."/>
            <person name="Grigoriev I."/>
        </authorList>
    </citation>
    <scope>NUCLEOTIDE SEQUENCE</scope>
    <source>
        <strain evidence="2">CBS 110217</strain>
    </source>
</reference>
<dbReference type="PANTHER" id="PTHR43142:SF5">
    <property type="entry name" value="CARBOXYLIC ESTER HYDROLASE"/>
    <property type="match status" value="1"/>
</dbReference>
<evidence type="ECO:0000313" key="2">
    <source>
        <dbReference type="EMBL" id="KAF2032532.1"/>
    </source>
</evidence>
<keyword evidence="3" id="KW-1185">Reference proteome</keyword>
<dbReference type="InterPro" id="IPR002018">
    <property type="entry name" value="CarbesteraseB"/>
</dbReference>
<comment type="caution">
    <text evidence="2">The sequence shown here is derived from an EMBL/GenBank/DDBJ whole genome shotgun (WGS) entry which is preliminary data.</text>
</comment>
<dbReference type="SUPFAM" id="SSF53474">
    <property type="entry name" value="alpha/beta-Hydrolases"/>
    <property type="match status" value="1"/>
</dbReference>
<gene>
    <name evidence="2" type="ORF">EK21DRAFT_98917</name>
</gene>
<evidence type="ECO:0000259" key="1">
    <source>
        <dbReference type="Pfam" id="PF00135"/>
    </source>
</evidence>
<feature type="domain" description="Carboxylesterase type B" evidence="1">
    <location>
        <begin position="24"/>
        <end position="451"/>
    </location>
</feature>
<dbReference type="Gene3D" id="3.40.50.1820">
    <property type="entry name" value="alpha/beta hydrolase"/>
    <property type="match status" value="1"/>
</dbReference>
<sequence>MSTITSTHPSLGPIKCLHDPSTNLTRILGIPYATIPQRFARSKICLHPSVHPSSSTRSTNGVFDATVPGPSSIQPFEQSENCLTLSIHLPPQALNPDKIAFNPSAELPVLVFIHGGAYFLGSGTRPYYSPTNLLVHAIQRGKPVIFVSITYRLGALGFLHAETAEGLVPPNNGLHDQLRALEWIQQFIAGFGGDPDNVTAIGQSAGGESLAVLSNSEEVRERGLFKRCIILSGSIVTMPALTRAEHRRNFREQAEKAGIQITKRDGEQRDIEDTVYEMIAIDVGKIRELAWVGLPCTQTDLFPFEKPSMGMLRRGGPEEWRGRGGGGIDRIIGTTTYDGGISFNMMSRDANRTGHAKAFVDIATDVLGKNLGSELCELYDIENGQDDADALQRICLFESDIGFFFAALATGQATVNVKDTRTYFQIFDLPNPFDGPLRQQGEFATHTFDITTTLGGVQDHFLPKGYGPVIASWRDKMLDFVVDGTAPCKPWDELEGRGLVIDKDGVREVEKEAYIHSDGERRRQLMELADRLDREEGWDVLWVDICRRFLMKGK</sequence>
<dbReference type="InterPro" id="IPR029058">
    <property type="entry name" value="AB_hydrolase_fold"/>
</dbReference>
<protein>
    <submittedName>
        <fullName evidence="2">Alpha/beta-hydrolase</fullName>
    </submittedName>
</protein>